<accession>A0A5P2CTD7</accession>
<gene>
    <name evidence="1" type="ORF">DEJ49_33555</name>
</gene>
<name>A0A5P2CTD7_STRVZ</name>
<dbReference type="AlphaFoldDB" id="A0A5P2CTD7"/>
<evidence type="ECO:0000313" key="2">
    <source>
        <dbReference type="Proteomes" id="UP000324015"/>
    </source>
</evidence>
<organism evidence="1 2">
    <name type="scientific">Streptomyces venezuelae</name>
    <dbReference type="NCBI Taxonomy" id="54571"/>
    <lineage>
        <taxon>Bacteria</taxon>
        <taxon>Bacillati</taxon>
        <taxon>Actinomycetota</taxon>
        <taxon>Actinomycetes</taxon>
        <taxon>Kitasatosporales</taxon>
        <taxon>Streptomycetaceae</taxon>
        <taxon>Streptomyces</taxon>
    </lineage>
</organism>
<sequence>MRIPREVEKPREFEVIGPKVVGGKTRGERVTLALTDAQERALIEAGHVRPVSDRPSLADKKED</sequence>
<dbReference type="Proteomes" id="UP000324015">
    <property type="component" value="Chromosome"/>
</dbReference>
<reference evidence="1 2" key="1">
    <citation type="submission" date="2018-05" db="EMBL/GenBank/DDBJ databases">
        <title>Streptomyces venezuelae.</title>
        <authorList>
            <person name="Kim W."/>
            <person name="Lee N."/>
            <person name="Cho B.-K."/>
        </authorList>
    </citation>
    <scope>NUCLEOTIDE SEQUENCE [LARGE SCALE GENOMIC DNA]</scope>
    <source>
        <strain evidence="1 2">ATCC 14585</strain>
    </source>
</reference>
<protein>
    <submittedName>
        <fullName evidence="1">Uncharacterized protein</fullName>
    </submittedName>
</protein>
<proteinExistence type="predicted"/>
<evidence type="ECO:0000313" key="1">
    <source>
        <dbReference type="EMBL" id="QES45267.1"/>
    </source>
</evidence>
<dbReference type="EMBL" id="CP029191">
    <property type="protein sequence ID" value="QES45267.1"/>
    <property type="molecule type" value="Genomic_DNA"/>
</dbReference>